<protein>
    <submittedName>
        <fullName evidence="2">Uncharacterized protein</fullName>
    </submittedName>
</protein>
<feature type="compositionally biased region" description="Polar residues" evidence="1">
    <location>
        <begin position="1"/>
        <end position="14"/>
    </location>
</feature>
<organism evidence="2 3">
    <name type="scientific">Monilinia laxa</name>
    <name type="common">Brown rot fungus</name>
    <name type="synonym">Sclerotinia laxa</name>
    <dbReference type="NCBI Taxonomy" id="61186"/>
    <lineage>
        <taxon>Eukaryota</taxon>
        <taxon>Fungi</taxon>
        <taxon>Dikarya</taxon>
        <taxon>Ascomycota</taxon>
        <taxon>Pezizomycotina</taxon>
        <taxon>Leotiomycetes</taxon>
        <taxon>Helotiales</taxon>
        <taxon>Sclerotiniaceae</taxon>
        <taxon>Monilinia</taxon>
    </lineage>
</organism>
<accession>A0A5N6K1T5</accession>
<evidence type="ECO:0000313" key="2">
    <source>
        <dbReference type="EMBL" id="KAB8295994.1"/>
    </source>
</evidence>
<name>A0A5N6K1T5_MONLA</name>
<dbReference type="Proteomes" id="UP000326757">
    <property type="component" value="Unassembled WGS sequence"/>
</dbReference>
<proteinExistence type="predicted"/>
<dbReference type="AlphaFoldDB" id="A0A5N6K1T5"/>
<dbReference type="OrthoDB" id="537032at2759"/>
<comment type="caution">
    <text evidence="2">The sequence shown here is derived from an EMBL/GenBank/DDBJ whole genome shotgun (WGS) entry which is preliminary data.</text>
</comment>
<evidence type="ECO:0000313" key="3">
    <source>
        <dbReference type="Proteomes" id="UP000326757"/>
    </source>
</evidence>
<keyword evidence="3" id="KW-1185">Reference proteome</keyword>
<gene>
    <name evidence="2" type="ORF">EYC80_008810</name>
</gene>
<feature type="region of interest" description="Disordered" evidence="1">
    <location>
        <begin position="1"/>
        <end position="26"/>
    </location>
</feature>
<evidence type="ECO:0000256" key="1">
    <source>
        <dbReference type="SAM" id="MobiDB-lite"/>
    </source>
</evidence>
<dbReference type="EMBL" id="VIGI01000009">
    <property type="protein sequence ID" value="KAB8295994.1"/>
    <property type="molecule type" value="Genomic_DNA"/>
</dbReference>
<reference evidence="2 3" key="1">
    <citation type="submission" date="2019-06" db="EMBL/GenBank/DDBJ databases">
        <title>Genome Sequence of the Brown Rot Fungal Pathogen Monilinia laxa.</title>
        <authorList>
            <person name="De Miccolis Angelini R.M."/>
            <person name="Landi L."/>
            <person name="Abate D."/>
            <person name="Pollastro S."/>
            <person name="Romanazzi G."/>
            <person name="Faretra F."/>
        </authorList>
    </citation>
    <scope>NUCLEOTIDE SEQUENCE [LARGE SCALE GENOMIC DNA]</scope>
    <source>
        <strain evidence="2 3">Mlax316</strain>
    </source>
</reference>
<sequence length="120" mass="13389">MNSNSPIDTIQDGTNEAAPEWSHQNGDTIIPIEKKLDNSTDFLTRPLIGKRKAKRKDDSPLDIICRFVVDHQTGSIPLPDSVSRFLPLTMNSRTICQPFNASFFNAHLLSKSSQAHSQIL</sequence>